<keyword evidence="2" id="KW-0805">Transcription regulation</keyword>
<accession>A0AAU8FGI0</accession>
<evidence type="ECO:0000259" key="6">
    <source>
        <dbReference type="Pfam" id="PF08281"/>
    </source>
</evidence>
<dbReference type="PANTHER" id="PTHR43133:SF46">
    <property type="entry name" value="RNA POLYMERASE SIGMA-70 FACTOR ECF SUBFAMILY"/>
    <property type="match status" value="1"/>
</dbReference>
<dbReference type="SUPFAM" id="SSF88946">
    <property type="entry name" value="Sigma2 domain of RNA polymerase sigma factors"/>
    <property type="match status" value="1"/>
</dbReference>
<dbReference type="Gene3D" id="1.10.10.10">
    <property type="entry name" value="Winged helix-like DNA-binding domain superfamily/Winged helix DNA-binding domain"/>
    <property type="match status" value="1"/>
</dbReference>
<dbReference type="GO" id="GO:0006352">
    <property type="term" value="P:DNA-templated transcription initiation"/>
    <property type="evidence" value="ECO:0007669"/>
    <property type="project" value="InterPro"/>
</dbReference>
<dbReference type="EMBL" id="CP159289">
    <property type="protein sequence ID" value="XCH23481.1"/>
    <property type="molecule type" value="Genomic_DNA"/>
</dbReference>
<proteinExistence type="inferred from homology"/>
<dbReference type="InterPro" id="IPR039425">
    <property type="entry name" value="RNA_pol_sigma-70-like"/>
</dbReference>
<evidence type="ECO:0000313" key="7">
    <source>
        <dbReference type="EMBL" id="XCH23481.1"/>
    </source>
</evidence>
<protein>
    <submittedName>
        <fullName evidence="7">Sigma-70 family RNA polymerase sigma factor</fullName>
    </submittedName>
</protein>
<dbReference type="InterPro" id="IPR036388">
    <property type="entry name" value="WH-like_DNA-bd_sf"/>
</dbReference>
<keyword evidence="4" id="KW-0804">Transcription</keyword>
<organism evidence="7">
    <name type="scientific">Dyadobacter sp. 676</name>
    <dbReference type="NCBI Taxonomy" id="3088362"/>
    <lineage>
        <taxon>Bacteria</taxon>
        <taxon>Pseudomonadati</taxon>
        <taxon>Bacteroidota</taxon>
        <taxon>Cytophagia</taxon>
        <taxon>Cytophagales</taxon>
        <taxon>Spirosomataceae</taxon>
        <taxon>Dyadobacter</taxon>
    </lineage>
</organism>
<evidence type="ECO:0000256" key="3">
    <source>
        <dbReference type="ARBA" id="ARBA00023082"/>
    </source>
</evidence>
<feature type="domain" description="RNA polymerase sigma factor 70 region 4 type 2" evidence="6">
    <location>
        <begin position="112"/>
        <end position="159"/>
    </location>
</feature>
<dbReference type="SUPFAM" id="SSF88659">
    <property type="entry name" value="Sigma3 and sigma4 domains of RNA polymerase sigma factors"/>
    <property type="match status" value="1"/>
</dbReference>
<dbReference type="NCBIfam" id="TIGR02937">
    <property type="entry name" value="sigma70-ECF"/>
    <property type="match status" value="1"/>
</dbReference>
<dbReference type="Pfam" id="PF08281">
    <property type="entry name" value="Sigma70_r4_2"/>
    <property type="match status" value="1"/>
</dbReference>
<dbReference type="GO" id="GO:0003677">
    <property type="term" value="F:DNA binding"/>
    <property type="evidence" value="ECO:0007669"/>
    <property type="project" value="InterPro"/>
</dbReference>
<dbReference type="InterPro" id="IPR014284">
    <property type="entry name" value="RNA_pol_sigma-70_dom"/>
</dbReference>
<dbReference type="InterPro" id="IPR013249">
    <property type="entry name" value="RNA_pol_sigma70_r4_t2"/>
</dbReference>
<feature type="domain" description="RNA polymerase sigma-70 region 2" evidence="5">
    <location>
        <begin position="17"/>
        <end position="79"/>
    </location>
</feature>
<dbReference type="PANTHER" id="PTHR43133">
    <property type="entry name" value="RNA POLYMERASE ECF-TYPE SIGMA FACTO"/>
    <property type="match status" value="1"/>
</dbReference>
<evidence type="ECO:0000256" key="2">
    <source>
        <dbReference type="ARBA" id="ARBA00023015"/>
    </source>
</evidence>
<name>A0AAU8FGI0_9BACT</name>
<dbReference type="RefSeq" id="WP_353718805.1">
    <property type="nucleotide sequence ID" value="NZ_CP159289.1"/>
</dbReference>
<dbReference type="InterPro" id="IPR007627">
    <property type="entry name" value="RNA_pol_sigma70_r2"/>
</dbReference>
<comment type="similarity">
    <text evidence="1">Belongs to the sigma-70 factor family. ECF subfamily.</text>
</comment>
<evidence type="ECO:0000256" key="1">
    <source>
        <dbReference type="ARBA" id="ARBA00010641"/>
    </source>
</evidence>
<dbReference type="Gene3D" id="1.10.1740.10">
    <property type="match status" value="1"/>
</dbReference>
<evidence type="ECO:0000259" key="5">
    <source>
        <dbReference type="Pfam" id="PF04542"/>
    </source>
</evidence>
<evidence type="ECO:0000256" key="4">
    <source>
        <dbReference type="ARBA" id="ARBA00023163"/>
    </source>
</evidence>
<keyword evidence="3" id="KW-0731">Sigma factor</keyword>
<dbReference type="InterPro" id="IPR013324">
    <property type="entry name" value="RNA_pol_sigma_r3/r4-like"/>
</dbReference>
<sequence>MLLALRSGERSAFDVIYSRYWQLLFENAMRRVGDEDQAKDIVQDVFVSMWDNRQKVEVVDLKAYLLAAVRNQVFSLIARDKVSDKYFKYLESTGLPVSTTDFDLHYNELLGQYDHLVARMPNKQKQIFQLRFDEGLPTALIADQLNITQKTVQNQLLKAVHFIKSALFSLILFL</sequence>
<dbReference type="InterPro" id="IPR013325">
    <property type="entry name" value="RNA_pol_sigma_r2"/>
</dbReference>
<gene>
    <name evidence="7" type="ORF">ABV298_24720</name>
</gene>
<dbReference type="Pfam" id="PF04542">
    <property type="entry name" value="Sigma70_r2"/>
    <property type="match status" value="1"/>
</dbReference>
<dbReference type="GO" id="GO:0016987">
    <property type="term" value="F:sigma factor activity"/>
    <property type="evidence" value="ECO:0007669"/>
    <property type="project" value="UniProtKB-KW"/>
</dbReference>
<reference evidence="7" key="1">
    <citation type="submission" date="2024-06" db="EMBL/GenBank/DDBJ databases">
        <title>Sequencing and assembly of the genome of Dyadobacter sp. strain 676, a symbiont of Cyamopsis tetragonoloba.</title>
        <authorList>
            <person name="Guro P."/>
            <person name="Sazanova A."/>
            <person name="Kuznetsova I."/>
            <person name="Belimov A."/>
            <person name="Safronova V."/>
        </authorList>
    </citation>
    <scope>NUCLEOTIDE SEQUENCE</scope>
    <source>
        <strain evidence="7">676</strain>
    </source>
</reference>
<dbReference type="AlphaFoldDB" id="A0AAU8FGI0"/>